<evidence type="ECO:0000256" key="1">
    <source>
        <dbReference type="ARBA" id="ARBA00022729"/>
    </source>
</evidence>
<dbReference type="EMBL" id="BMKS01000013">
    <property type="protein sequence ID" value="GGG44420.1"/>
    <property type="molecule type" value="Genomic_DNA"/>
</dbReference>
<dbReference type="PANTHER" id="PTHR30006:SF2">
    <property type="entry name" value="ABC TRANSPORTER SUBSTRATE-BINDING PROTEIN"/>
    <property type="match status" value="1"/>
</dbReference>
<protein>
    <submittedName>
        <fullName evidence="2">ABC transporter substrate-binding protein</fullName>
    </submittedName>
</protein>
<dbReference type="PANTHER" id="PTHR30006">
    <property type="entry name" value="THIAMINE-BINDING PERIPLASMIC PROTEIN-RELATED"/>
    <property type="match status" value="1"/>
</dbReference>
<dbReference type="Pfam" id="PF13343">
    <property type="entry name" value="SBP_bac_6"/>
    <property type="match status" value="1"/>
</dbReference>
<proteinExistence type="predicted"/>
<evidence type="ECO:0000313" key="3">
    <source>
        <dbReference type="Proteomes" id="UP000597507"/>
    </source>
</evidence>
<organism evidence="2 3">
    <name type="scientific">Caldovatus sediminis</name>
    <dbReference type="NCBI Taxonomy" id="2041189"/>
    <lineage>
        <taxon>Bacteria</taxon>
        <taxon>Pseudomonadati</taxon>
        <taxon>Pseudomonadota</taxon>
        <taxon>Alphaproteobacteria</taxon>
        <taxon>Acetobacterales</taxon>
        <taxon>Roseomonadaceae</taxon>
        <taxon>Caldovatus</taxon>
    </lineage>
</organism>
<keyword evidence="1" id="KW-0732">Signal</keyword>
<name>A0A8J2ZDW4_9PROT</name>
<accession>A0A8J2ZDW4</accession>
<dbReference type="SUPFAM" id="SSF53850">
    <property type="entry name" value="Periplasmic binding protein-like II"/>
    <property type="match status" value="1"/>
</dbReference>
<sequence>MAMHRITRRGMFVVGAGAALGAGRRAAAQPQLPPHERELYEAARREGEITWYCGQYNAETAEAVGRAFTERFPGVRCNVVRSTSQVAFQRLSQDARAGVAQCDVFSSTNSGHFTQLKRENRLMQFRPRNVDEMLPSLRVADPDNYFQTTFLGLFLMAHNTRKVREEEAPKSWTDVLDPKWRDQLAVGHPGFSGAIGVWAVQMRKMYTWDYFRRLERNRPQIGRSSQDPVTLLNAGERSVGICVPLGTTAYSIARGNPLRVIYPTEGVLATIAPSAIPRNAPHPNAAKLFMEFQASRRMSEVIKEFYNEPMRADVPQAEGARPLDQITLLAPSIEEQEKGVPEVREAWRDTFGV</sequence>
<dbReference type="Gene3D" id="3.40.190.10">
    <property type="entry name" value="Periplasmic binding protein-like II"/>
    <property type="match status" value="2"/>
</dbReference>
<dbReference type="Proteomes" id="UP000597507">
    <property type="component" value="Unassembled WGS sequence"/>
</dbReference>
<keyword evidence="3" id="KW-1185">Reference proteome</keyword>
<comment type="caution">
    <text evidence="2">The sequence shown here is derived from an EMBL/GenBank/DDBJ whole genome shotgun (WGS) entry which is preliminary data.</text>
</comment>
<evidence type="ECO:0000313" key="2">
    <source>
        <dbReference type="EMBL" id="GGG44420.1"/>
    </source>
</evidence>
<gene>
    <name evidence="2" type="ORF">GCM10010964_34810</name>
</gene>
<dbReference type="AlphaFoldDB" id="A0A8J2ZDW4"/>
<reference evidence="2 3" key="1">
    <citation type="journal article" date="2014" name="Int. J. Syst. Evol. Microbiol.">
        <title>Complete genome sequence of Corynebacterium casei LMG S-19264T (=DSM 44701T), isolated from a smear-ripened cheese.</title>
        <authorList>
            <consortium name="US DOE Joint Genome Institute (JGI-PGF)"/>
            <person name="Walter F."/>
            <person name="Albersmeier A."/>
            <person name="Kalinowski J."/>
            <person name="Ruckert C."/>
        </authorList>
    </citation>
    <scope>NUCLEOTIDE SEQUENCE [LARGE SCALE GENOMIC DNA]</scope>
    <source>
        <strain evidence="2 3">CGMCC 1.16330</strain>
    </source>
</reference>